<comment type="caution">
    <text evidence="2">The sequence shown here is derived from an EMBL/GenBank/DDBJ whole genome shotgun (WGS) entry which is preliminary data.</text>
</comment>
<evidence type="ECO:0000256" key="1">
    <source>
        <dbReference type="SAM" id="MobiDB-lite"/>
    </source>
</evidence>
<dbReference type="RefSeq" id="WP_324264183.1">
    <property type="nucleotide sequence ID" value="NZ_JAWLNX010000002.1"/>
</dbReference>
<protein>
    <submittedName>
        <fullName evidence="2">Uncharacterized protein</fullName>
    </submittedName>
</protein>
<feature type="compositionally biased region" description="Polar residues" evidence="1">
    <location>
        <begin position="13"/>
        <end position="28"/>
    </location>
</feature>
<keyword evidence="3" id="KW-1185">Reference proteome</keyword>
<dbReference type="EMBL" id="JAWLNX010000002">
    <property type="protein sequence ID" value="MEB3366615.1"/>
    <property type="molecule type" value="Genomic_DNA"/>
</dbReference>
<accession>A0ABU6A5C8</accession>
<organism evidence="2 3">
    <name type="scientific">Saccharopolyspora mangrovi</name>
    <dbReference type="NCBI Taxonomy" id="3082379"/>
    <lineage>
        <taxon>Bacteria</taxon>
        <taxon>Bacillati</taxon>
        <taxon>Actinomycetota</taxon>
        <taxon>Actinomycetes</taxon>
        <taxon>Pseudonocardiales</taxon>
        <taxon>Pseudonocardiaceae</taxon>
        <taxon>Saccharopolyspora</taxon>
    </lineage>
</organism>
<name>A0ABU6A5C8_9PSEU</name>
<evidence type="ECO:0000313" key="2">
    <source>
        <dbReference type="EMBL" id="MEB3366615.1"/>
    </source>
</evidence>
<proteinExistence type="predicted"/>
<evidence type="ECO:0000313" key="3">
    <source>
        <dbReference type="Proteomes" id="UP001327093"/>
    </source>
</evidence>
<feature type="region of interest" description="Disordered" evidence="1">
    <location>
        <begin position="1"/>
        <end position="28"/>
    </location>
</feature>
<reference evidence="2 3" key="1">
    <citation type="submission" date="2023-10" db="EMBL/GenBank/DDBJ databases">
        <title>Saccharopolyspora sp. nov., isolated from mangrove soil.</title>
        <authorList>
            <person name="Lu Y."/>
            <person name="Liu W."/>
        </authorList>
    </citation>
    <scope>NUCLEOTIDE SEQUENCE [LARGE SCALE GENOMIC DNA]</scope>
    <source>
        <strain evidence="2 3">S2-29</strain>
    </source>
</reference>
<dbReference type="Proteomes" id="UP001327093">
    <property type="component" value="Unassembled WGS sequence"/>
</dbReference>
<sequence length="45" mass="5002">MQVKTCDNDVFETLQNPGSPLTTSNHTYNQLLRSLRAPGERPSPS</sequence>
<gene>
    <name evidence="2" type="ORF">R4I43_04285</name>
</gene>